<dbReference type="RefSeq" id="WP_023432280.1">
    <property type="nucleotide sequence ID" value="NZ_AWXZ01000029.1"/>
</dbReference>
<dbReference type="AlphaFoldDB" id="V4QYJ8"/>
<dbReference type="STRING" id="631454.N177_2150"/>
<proteinExistence type="predicted"/>
<organism evidence="3 4">
    <name type="scientific">Lutibaculum baratangense AMV1</name>
    <dbReference type="NCBI Taxonomy" id="631454"/>
    <lineage>
        <taxon>Bacteria</taxon>
        <taxon>Pseudomonadati</taxon>
        <taxon>Pseudomonadota</taxon>
        <taxon>Alphaproteobacteria</taxon>
        <taxon>Hyphomicrobiales</taxon>
        <taxon>Tepidamorphaceae</taxon>
        <taxon>Lutibaculum</taxon>
    </lineage>
</organism>
<dbReference type="OrthoDB" id="9815749at2"/>
<sequence>MIARFGGAAFLAALLALPCAAAAETVTLGLDEAEVLRLDQPANTIIVGNPAIADALVQSPQLLVVTGKSYGATNLIVLDAAGEKVGEYALQVGAEARTTVTVQRGPSRYSYSCTPNCNGMLTPGTQKDDFDTLQQQFEGRIGLSRGQMAQ</sequence>
<dbReference type="EMBL" id="AWXZ01000029">
    <property type="protein sequence ID" value="ESR24827.1"/>
    <property type="molecule type" value="Genomic_DNA"/>
</dbReference>
<reference evidence="3 4" key="1">
    <citation type="journal article" date="2014" name="Genome Announc.">
        <title>Draft Genome Sequence of Lutibaculum baratangense Strain AMV1T, Isolated from a Mud Volcano in Andamans, India.</title>
        <authorList>
            <person name="Singh A."/>
            <person name="Sreenivas A."/>
            <person name="Sathyanarayana Reddy G."/>
            <person name="Pinnaka A.K."/>
            <person name="Shivaji S."/>
        </authorList>
    </citation>
    <scope>NUCLEOTIDE SEQUENCE [LARGE SCALE GENOMIC DNA]</scope>
    <source>
        <strain evidence="3 4">AMV1</strain>
    </source>
</reference>
<dbReference type="InterPro" id="IPR032789">
    <property type="entry name" value="T2SS-T3SS_pil_N"/>
</dbReference>
<dbReference type="eggNOG" id="COG4964">
    <property type="taxonomic scope" value="Bacteria"/>
</dbReference>
<feature type="signal peptide" evidence="1">
    <location>
        <begin position="1"/>
        <end position="22"/>
    </location>
</feature>
<name>V4QYJ8_9HYPH</name>
<protein>
    <submittedName>
        <fullName evidence="3">Secretin RcpA/CpaC, associated with Flp pilus assembly</fullName>
    </submittedName>
</protein>
<feature type="domain" description="Pilus formation protein N-terminal" evidence="2">
    <location>
        <begin position="23"/>
        <end position="92"/>
    </location>
</feature>
<evidence type="ECO:0000313" key="4">
    <source>
        <dbReference type="Proteomes" id="UP000017819"/>
    </source>
</evidence>
<dbReference type="Proteomes" id="UP000017819">
    <property type="component" value="Unassembled WGS sequence"/>
</dbReference>
<gene>
    <name evidence="3" type="ORF">N177_2150</name>
</gene>
<keyword evidence="1" id="KW-0732">Signal</keyword>
<dbReference type="PATRIC" id="fig|631454.5.peg.2119"/>
<dbReference type="Pfam" id="PF13629">
    <property type="entry name" value="T2SS-T3SS_pil_N"/>
    <property type="match status" value="1"/>
</dbReference>
<evidence type="ECO:0000256" key="1">
    <source>
        <dbReference type="SAM" id="SignalP"/>
    </source>
</evidence>
<feature type="chain" id="PRO_5004726290" evidence="1">
    <location>
        <begin position="23"/>
        <end position="150"/>
    </location>
</feature>
<comment type="caution">
    <text evidence="3">The sequence shown here is derived from an EMBL/GenBank/DDBJ whole genome shotgun (WGS) entry which is preliminary data.</text>
</comment>
<evidence type="ECO:0000313" key="3">
    <source>
        <dbReference type="EMBL" id="ESR24827.1"/>
    </source>
</evidence>
<accession>V4QYJ8</accession>
<keyword evidence="4" id="KW-1185">Reference proteome</keyword>
<evidence type="ECO:0000259" key="2">
    <source>
        <dbReference type="Pfam" id="PF13629"/>
    </source>
</evidence>